<dbReference type="STRING" id="1850517.A8708_21105"/>
<dbReference type="SMART" id="SM00342">
    <property type="entry name" value="HTH_ARAC"/>
    <property type="match status" value="1"/>
</dbReference>
<dbReference type="InterPro" id="IPR018060">
    <property type="entry name" value="HTH_AraC"/>
</dbReference>
<dbReference type="InterPro" id="IPR020449">
    <property type="entry name" value="Tscrpt_reg_AraC-type_HTH"/>
</dbReference>
<evidence type="ECO:0000313" key="8">
    <source>
        <dbReference type="Proteomes" id="UP000078454"/>
    </source>
</evidence>
<organism evidence="7 8">
    <name type="scientific">Paenibacillus oryzisoli</name>
    <dbReference type="NCBI Taxonomy" id="1850517"/>
    <lineage>
        <taxon>Bacteria</taxon>
        <taxon>Bacillati</taxon>
        <taxon>Bacillota</taxon>
        <taxon>Bacilli</taxon>
        <taxon>Bacillales</taxon>
        <taxon>Paenibacillaceae</taxon>
        <taxon>Paenibacillus</taxon>
    </lineage>
</organism>
<dbReference type="InterPro" id="IPR009057">
    <property type="entry name" value="Homeodomain-like_sf"/>
</dbReference>
<evidence type="ECO:0000256" key="3">
    <source>
        <dbReference type="ARBA" id="ARBA00023163"/>
    </source>
</evidence>
<dbReference type="PROSITE" id="PS01124">
    <property type="entry name" value="HTH_ARAC_FAMILY_2"/>
    <property type="match status" value="1"/>
</dbReference>
<dbReference type="SUPFAM" id="SSF52172">
    <property type="entry name" value="CheY-like"/>
    <property type="match status" value="1"/>
</dbReference>
<dbReference type="GO" id="GO:0000160">
    <property type="term" value="P:phosphorelay signal transduction system"/>
    <property type="evidence" value="ECO:0007669"/>
    <property type="project" value="InterPro"/>
</dbReference>
<dbReference type="GO" id="GO:0003700">
    <property type="term" value="F:DNA-binding transcription factor activity"/>
    <property type="evidence" value="ECO:0007669"/>
    <property type="project" value="InterPro"/>
</dbReference>
<dbReference type="PRINTS" id="PR00032">
    <property type="entry name" value="HTHARAC"/>
</dbReference>
<feature type="domain" description="Response regulatory" evidence="6">
    <location>
        <begin position="3"/>
        <end position="120"/>
    </location>
</feature>
<dbReference type="SMART" id="SM00448">
    <property type="entry name" value="REC"/>
    <property type="match status" value="1"/>
</dbReference>
<sequence>MWTVLLVEDEVFVRRKMRETMPWKQMGFTIIGEAGNGIEAMNKIRECQPDVVITDIVMPLMNGVDLLKQARKEGFSCRFVMLTVMSDFDNVQQALEFGATSYMLKLYMDHATLAETMSKVEKELSDRRNAEIREAQTVLYKLWKVMMGGGQHPDAKESELVVPGVHGREFSIIAVQHGSLAYELDDFMMLNLIEHDVASTAVWHSLTFEGVSYFFMWLPASTYFSMNTELSLPYSLIYTILTPAEKLIVAWQNVLVALNKEWYMPTFSAKLCTSLGSPFHETGDTWGLEHEIWHNLEQLRWEAVLGAVNELWGKFEVQHAPQRQVKQAAARIVHLCARISQLTSSDEEVLLATDHLRLKSVFIARLEAHFKHLSASRIPKSDHPEINKIITYLHEQYAEEITLDTLAKLVCMDDKYVSGLFKKKLGVSIIQYLHGIRIEHAQRLLRETDRTISEIGERVGFANDNYFIKIFKRFTGGTPASFRNRT</sequence>
<keyword evidence="4" id="KW-0597">Phosphoprotein</keyword>
<dbReference type="Gene3D" id="3.40.50.2300">
    <property type="match status" value="1"/>
</dbReference>
<dbReference type="PANTHER" id="PTHR43280:SF28">
    <property type="entry name" value="HTH-TYPE TRANSCRIPTIONAL ACTIVATOR RHAS"/>
    <property type="match status" value="1"/>
</dbReference>
<keyword evidence="2" id="KW-0238">DNA-binding</keyword>
<evidence type="ECO:0000259" key="5">
    <source>
        <dbReference type="PROSITE" id="PS01124"/>
    </source>
</evidence>
<comment type="caution">
    <text evidence="7">The sequence shown here is derived from an EMBL/GenBank/DDBJ whole genome shotgun (WGS) entry which is preliminary data.</text>
</comment>
<dbReference type="EMBL" id="LYPB01000076">
    <property type="protein sequence ID" value="OAS16502.1"/>
    <property type="molecule type" value="Genomic_DNA"/>
</dbReference>
<feature type="domain" description="HTH araC/xylS-type" evidence="5">
    <location>
        <begin position="387"/>
        <end position="485"/>
    </location>
</feature>
<feature type="modified residue" description="4-aspartylphosphate" evidence="4">
    <location>
        <position position="55"/>
    </location>
</feature>
<dbReference type="PROSITE" id="PS00041">
    <property type="entry name" value="HTH_ARAC_FAMILY_1"/>
    <property type="match status" value="1"/>
</dbReference>
<dbReference type="GO" id="GO:0043565">
    <property type="term" value="F:sequence-specific DNA binding"/>
    <property type="evidence" value="ECO:0007669"/>
    <property type="project" value="InterPro"/>
</dbReference>
<evidence type="ECO:0000259" key="6">
    <source>
        <dbReference type="PROSITE" id="PS50110"/>
    </source>
</evidence>
<proteinExistence type="predicted"/>
<name>A0A198A5U2_9BACL</name>
<evidence type="ECO:0000313" key="7">
    <source>
        <dbReference type="EMBL" id="OAS16502.1"/>
    </source>
</evidence>
<dbReference type="InterPro" id="IPR018062">
    <property type="entry name" value="HTH_AraC-typ_CS"/>
</dbReference>
<accession>A0A198A5U2</accession>
<reference evidence="7 8" key="1">
    <citation type="submission" date="2016-05" db="EMBL/GenBank/DDBJ databases">
        <title>Paenibacillus sp. 1ZS3-15 nov., isolated from the rhizosphere soil.</title>
        <authorList>
            <person name="Zhang X.X."/>
            <person name="Zhang J."/>
        </authorList>
    </citation>
    <scope>NUCLEOTIDE SEQUENCE [LARGE SCALE GENOMIC DNA]</scope>
    <source>
        <strain evidence="7 8">1ZS3-15</strain>
    </source>
</reference>
<keyword evidence="3" id="KW-0804">Transcription</keyword>
<dbReference type="PROSITE" id="PS50110">
    <property type="entry name" value="RESPONSE_REGULATORY"/>
    <property type="match status" value="1"/>
</dbReference>
<dbReference type="RefSeq" id="WP_068667559.1">
    <property type="nucleotide sequence ID" value="NZ_LYPB01000076.1"/>
</dbReference>
<dbReference type="Pfam" id="PF00072">
    <property type="entry name" value="Response_reg"/>
    <property type="match status" value="1"/>
</dbReference>
<dbReference type="SUPFAM" id="SSF46689">
    <property type="entry name" value="Homeodomain-like"/>
    <property type="match status" value="2"/>
</dbReference>
<dbReference type="CDD" id="cd17536">
    <property type="entry name" value="REC_YesN-like"/>
    <property type="match status" value="1"/>
</dbReference>
<dbReference type="Proteomes" id="UP000078454">
    <property type="component" value="Unassembled WGS sequence"/>
</dbReference>
<evidence type="ECO:0000256" key="4">
    <source>
        <dbReference type="PROSITE-ProRule" id="PRU00169"/>
    </source>
</evidence>
<dbReference type="AlphaFoldDB" id="A0A198A5U2"/>
<protein>
    <recommendedName>
        <fullName evidence="9">DNA-binding response regulator</fullName>
    </recommendedName>
</protein>
<dbReference type="Pfam" id="PF12833">
    <property type="entry name" value="HTH_18"/>
    <property type="match status" value="1"/>
</dbReference>
<evidence type="ECO:0000256" key="2">
    <source>
        <dbReference type="ARBA" id="ARBA00023125"/>
    </source>
</evidence>
<dbReference type="Gene3D" id="1.10.10.60">
    <property type="entry name" value="Homeodomain-like"/>
    <property type="match status" value="2"/>
</dbReference>
<evidence type="ECO:0008006" key="9">
    <source>
        <dbReference type="Google" id="ProtNLM"/>
    </source>
</evidence>
<evidence type="ECO:0000256" key="1">
    <source>
        <dbReference type="ARBA" id="ARBA00023015"/>
    </source>
</evidence>
<keyword evidence="8" id="KW-1185">Reference proteome</keyword>
<keyword evidence="1" id="KW-0805">Transcription regulation</keyword>
<gene>
    <name evidence="7" type="ORF">A8708_21105</name>
</gene>
<dbReference type="PANTHER" id="PTHR43280">
    <property type="entry name" value="ARAC-FAMILY TRANSCRIPTIONAL REGULATOR"/>
    <property type="match status" value="1"/>
</dbReference>
<dbReference type="InterPro" id="IPR001789">
    <property type="entry name" value="Sig_transdc_resp-reg_receiver"/>
</dbReference>
<dbReference type="InterPro" id="IPR011006">
    <property type="entry name" value="CheY-like_superfamily"/>
</dbReference>